<keyword evidence="1" id="KW-0812">Transmembrane</keyword>
<proteinExistence type="predicted"/>
<dbReference type="Gene3D" id="3.40.50.880">
    <property type="match status" value="1"/>
</dbReference>
<dbReference type="SUPFAM" id="SSF52317">
    <property type="entry name" value="Class I glutamine amidotransferase-like"/>
    <property type="match status" value="1"/>
</dbReference>
<dbReference type="Proteomes" id="UP000051373">
    <property type="component" value="Unassembled WGS sequence"/>
</dbReference>
<sequence length="644" mass="72470">MTLITLLISILALALAVLLYLKRPRELLLRITAIILIYMLITNITLRLTAEEAKTAPIVLIDHSMSMKNHISHILGTLAKLHQPHESFFFHESLLTKEKPDDLGTYTDITAAIKEASKLQPVVMILMTDGNHNFGTSPLSIVDELDEPIYIYGFGEERPRDISIIDVIYPVYAYPDDTTEIDLIVETSGFPRGRGEAIMQLVSGKTLATQSFPLSDVPARNQLKYVYVAKEPGTTSLKISLTPQSNEASYNNNQHTISLNVIEDKINVLYYTDHLSFNTKFILRAITQNRNLNVSAISRSSVNRYQDIEQRSEVTTLPDISKFDVIIFDNVSLGALPWSNVSNVAEQGKGIVLCGFLETINARWREILPIDVLGSTAKGVFRLQVSEPFSVLTNERHPPLKSIQRIVGSKQDASIIARADNLPLVGYRVHGRGKIFQICATDLGTWHFLQHGLREHDFLHYFLGDVIRLLSPMGKHRRLVVNSQRREYAIGATIDFSLQSYDRNFRRAGGGDFFLVADEQKIPFYEVGEGFYEASFVVKDTGTLHVSAQGQLGEEKLASNEFDINVLARAVETESRLNRVLLNRLAEATNGRLFSPKQTDSLILPEVAKKQVSRVINLHSPIVYFVVLFLLVADWILRRRRGIT</sequence>
<feature type="transmembrane region" description="Helical" evidence="1">
    <location>
        <begin position="618"/>
        <end position="637"/>
    </location>
</feature>
<reference evidence="2 3" key="1">
    <citation type="journal article" date="2015" name="Microbiome">
        <title>Genomic resolution of linkages in carbon, nitrogen, and sulfur cycling among widespread estuary sediment bacteria.</title>
        <authorList>
            <person name="Baker B.J."/>
            <person name="Lazar C.S."/>
            <person name="Teske A.P."/>
            <person name="Dick G.J."/>
        </authorList>
    </citation>
    <scope>NUCLEOTIDE SEQUENCE [LARGE SCALE GENOMIC DNA]</scope>
    <source>
        <strain evidence="2">SM23_42</strain>
    </source>
</reference>
<comment type="caution">
    <text evidence="2">The sequence shown here is derived from an EMBL/GenBank/DDBJ whole genome shotgun (WGS) entry which is preliminary data.</text>
</comment>
<dbReference type="InterPro" id="IPR029062">
    <property type="entry name" value="Class_I_gatase-like"/>
</dbReference>
<accession>A0A0S8FV95</accession>
<dbReference type="EMBL" id="LJUJ01000002">
    <property type="protein sequence ID" value="KPK64579.1"/>
    <property type="molecule type" value="Genomic_DNA"/>
</dbReference>
<organism evidence="2 3">
    <name type="scientific">candidate division WOR_3 bacterium SM23_42</name>
    <dbReference type="NCBI Taxonomy" id="1703779"/>
    <lineage>
        <taxon>Bacteria</taxon>
        <taxon>Bacteria division WOR-3</taxon>
    </lineage>
</organism>
<feature type="transmembrane region" description="Helical" evidence="1">
    <location>
        <begin position="6"/>
        <end position="21"/>
    </location>
</feature>
<name>A0A0S8FV95_UNCW3</name>
<protein>
    <recommendedName>
        <fullName evidence="4">Glutamine amidotransferase domain-containing protein</fullName>
    </recommendedName>
</protein>
<dbReference type="STRING" id="1703779.AMJ83_02450"/>
<dbReference type="PANTHER" id="PTHR37947">
    <property type="entry name" value="BLL2462 PROTEIN"/>
    <property type="match status" value="1"/>
</dbReference>
<dbReference type="PANTHER" id="PTHR37947:SF1">
    <property type="entry name" value="BLL2462 PROTEIN"/>
    <property type="match status" value="1"/>
</dbReference>
<feature type="transmembrane region" description="Helical" evidence="1">
    <location>
        <begin position="28"/>
        <end position="46"/>
    </location>
</feature>
<evidence type="ECO:0000313" key="3">
    <source>
        <dbReference type="Proteomes" id="UP000051373"/>
    </source>
</evidence>
<evidence type="ECO:0000313" key="2">
    <source>
        <dbReference type="EMBL" id="KPK64579.1"/>
    </source>
</evidence>
<dbReference type="AlphaFoldDB" id="A0A0S8FV95"/>
<keyword evidence="1" id="KW-0472">Membrane</keyword>
<keyword evidence="1" id="KW-1133">Transmembrane helix</keyword>
<evidence type="ECO:0000256" key="1">
    <source>
        <dbReference type="SAM" id="Phobius"/>
    </source>
</evidence>
<evidence type="ECO:0008006" key="4">
    <source>
        <dbReference type="Google" id="ProtNLM"/>
    </source>
</evidence>
<gene>
    <name evidence="2" type="ORF">AMJ83_02450</name>
</gene>